<evidence type="ECO:0000256" key="1">
    <source>
        <dbReference type="SAM" id="MobiDB-lite"/>
    </source>
</evidence>
<accession>W2PT86</accession>
<feature type="region of interest" description="Disordered" evidence="1">
    <location>
        <begin position="148"/>
        <end position="173"/>
    </location>
</feature>
<sequence length="269" mass="30256">MVSHHSTTSLLQRAAHDINEQLEHEDFSTPAVNDETTRALVLATATGDNGVTSKTTRKRQRSATNDENDKSFTLVELRRRRNKGGQNVLEHKLRPLISGWTRTTHGGRWSTKDGRAKPAGLIETNTRSCIEAAGSRKTRILRKSYRNDGEMKSRTRKIARNERARAADKRSKRLRQHRLTGRLDGQGLGRPVCQPRAQLTGRLNEDSADLCVSLEAHGRLDGLGGPVCQLETDKRYWTGGRTVDELDDHSGQRLKTAIEVCFWQEPTNE</sequence>
<dbReference type="GeneID" id="20184806"/>
<name>W2PT86_PHYN3</name>
<gene>
    <name evidence="2" type="ORF">PPTG_15667</name>
</gene>
<evidence type="ECO:0000313" key="3">
    <source>
        <dbReference type="Proteomes" id="UP000018817"/>
    </source>
</evidence>
<evidence type="ECO:0000313" key="2">
    <source>
        <dbReference type="EMBL" id="ETN03429.1"/>
    </source>
</evidence>
<reference evidence="3" key="1">
    <citation type="submission" date="2011-12" db="EMBL/GenBank/DDBJ databases">
        <authorList>
            <consortium name="The Broad Institute Genome Sequencing Platform"/>
            <person name="Russ C."/>
            <person name="Tyler B."/>
            <person name="Panabieres F."/>
            <person name="Shan W."/>
            <person name="Tripathy S."/>
            <person name="Grunwald N."/>
            <person name="Machado M."/>
            <person name="Young S.K."/>
            <person name="Zeng Q."/>
            <person name="Gargeya S."/>
            <person name="Fitzgerald M."/>
            <person name="Haas B."/>
            <person name="Abouelleil A."/>
            <person name="Alvarado L."/>
            <person name="Arachchi H.M."/>
            <person name="Berlin A."/>
            <person name="Chapman S.B."/>
            <person name="Gearin G."/>
            <person name="Goldberg J."/>
            <person name="Griggs A."/>
            <person name="Gujja S."/>
            <person name="Hansen M."/>
            <person name="Heiman D."/>
            <person name="Howarth C."/>
            <person name="Larimer J."/>
            <person name="Lui A."/>
            <person name="MacDonald P.J.P."/>
            <person name="McCowen C."/>
            <person name="Montmayeur A."/>
            <person name="Murphy C."/>
            <person name="Neiman D."/>
            <person name="Pearson M."/>
            <person name="Priest M."/>
            <person name="Roberts A."/>
            <person name="Saif S."/>
            <person name="Shea T."/>
            <person name="Sisk P."/>
            <person name="Stolte C."/>
            <person name="Sykes S."/>
            <person name="Wortman J."/>
            <person name="Nusbaum C."/>
            <person name="Birren B."/>
        </authorList>
    </citation>
    <scope>NUCLEOTIDE SEQUENCE [LARGE SCALE GENOMIC DNA]</scope>
    <source>
        <strain evidence="3">INRA-310</strain>
    </source>
</reference>
<dbReference type="EMBL" id="KI669611">
    <property type="protein sequence ID" value="ETN03429.1"/>
    <property type="molecule type" value="Genomic_DNA"/>
</dbReference>
<dbReference type="Proteomes" id="UP000018817">
    <property type="component" value="Unassembled WGS sequence"/>
</dbReference>
<reference evidence="2 3" key="2">
    <citation type="submission" date="2013-11" db="EMBL/GenBank/DDBJ databases">
        <title>The Genome Sequence of Phytophthora parasitica INRA-310.</title>
        <authorList>
            <consortium name="The Broad Institute Genomics Platform"/>
            <person name="Russ C."/>
            <person name="Tyler B."/>
            <person name="Panabieres F."/>
            <person name="Shan W."/>
            <person name="Tripathy S."/>
            <person name="Grunwald N."/>
            <person name="Machado M."/>
            <person name="Johnson C.S."/>
            <person name="Arredondo F."/>
            <person name="Hong C."/>
            <person name="Coffey M."/>
            <person name="Young S.K."/>
            <person name="Zeng Q."/>
            <person name="Gargeya S."/>
            <person name="Fitzgerald M."/>
            <person name="Abouelleil A."/>
            <person name="Alvarado L."/>
            <person name="Chapman S.B."/>
            <person name="Gainer-Dewar J."/>
            <person name="Goldberg J."/>
            <person name="Griggs A."/>
            <person name="Gujja S."/>
            <person name="Hansen M."/>
            <person name="Howarth C."/>
            <person name="Imamovic A."/>
            <person name="Ireland A."/>
            <person name="Larimer J."/>
            <person name="McCowan C."/>
            <person name="Murphy C."/>
            <person name="Pearson M."/>
            <person name="Poon T.W."/>
            <person name="Priest M."/>
            <person name="Roberts A."/>
            <person name="Saif S."/>
            <person name="Shea T."/>
            <person name="Sykes S."/>
            <person name="Wortman J."/>
            <person name="Nusbaum C."/>
            <person name="Birren B."/>
        </authorList>
    </citation>
    <scope>NUCLEOTIDE SEQUENCE [LARGE SCALE GENOMIC DNA]</scope>
    <source>
        <strain evidence="2 3">INRA-310</strain>
    </source>
</reference>
<dbReference type="AlphaFoldDB" id="W2PT86"/>
<dbReference type="VEuPathDB" id="FungiDB:PPTG_15667"/>
<feature type="compositionally biased region" description="Basic and acidic residues" evidence="1">
    <location>
        <begin position="148"/>
        <end position="169"/>
    </location>
</feature>
<organism evidence="2 3">
    <name type="scientific">Phytophthora nicotianae (strain INRA-310)</name>
    <name type="common">Phytophthora parasitica</name>
    <dbReference type="NCBI Taxonomy" id="761204"/>
    <lineage>
        <taxon>Eukaryota</taxon>
        <taxon>Sar</taxon>
        <taxon>Stramenopiles</taxon>
        <taxon>Oomycota</taxon>
        <taxon>Peronosporomycetes</taxon>
        <taxon>Peronosporales</taxon>
        <taxon>Peronosporaceae</taxon>
        <taxon>Phytophthora</taxon>
    </lineage>
</organism>
<protein>
    <submittedName>
        <fullName evidence="2">Uncharacterized protein</fullName>
    </submittedName>
</protein>
<feature type="region of interest" description="Disordered" evidence="1">
    <location>
        <begin position="44"/>
        <end position="69"/>
    </location>
</feature>
<proteinExistence type="predicted"/>
<dbReference type="RefSeq" id="XP_008911202.1">
    <property type="nucleotide sequence ID" value="XM_008912954.1"/>
</dbReference>